<evidence type="ECO:0000313" key="2">
    <source>
        <dbReference type="EMBL" id="NSL88228.1"/>
    </source>
</evidence>
<dbReference type="AlphaFoldDB" id="A0A9Q5CZZ9"/>
<evidence type="ECO:0000256" key="1">
    <source>
        <dbReference type="SAM" id="SignalP"/>
    </source>
</evidence>
<reference evidence="2" key="1">
    <citation type="submission" date="2020-05" db="EMBL/GenBank/DDBJ databases">
        <title>Chitinophaga laudate sp. nov., isolated from a tropical peat swamp.</title>
        <authorList>
            <person name="Goh C.B.S."/>
            <person name="Lee M.S."/>
            <person name="Parimannan S."/>
            <person name="Pasbakhsh P."/>
            <person name="Yule C.M."/>
            <person name="Rajandas H."/>
            <person name="Loke S."/>
            <person name="Croft L."/>
            <person name="Tan J.B.L."/>
        </authorList>
    </citation>
    <scope>NUCLEOTIDE SEQUENCE</scope>
    <source>
        <strain evidence="2">Mgbs1</strain>
    </source>
</reference>
<gene>
    <name evidence="2" type="ORF">ECE50_015405</name>
</gene>
<keyword evidence="3" id="KW-1185">Reference proteome</keyword>
<sequence length="571" mass="59395">MNKALQTAARIAVMAGVTLVASQASAQLKVGNNPTVMNKSAVLELESTRQGLLLPRLTDTSAINGLTPPDGMIIFLNSPTGRGMYVRKDGGWSNISNGWGLKGNEVDPMTDFIGSTNPAPLIFKTNGAQRLEMTASGQFKVSTTSFPASTTELDVVILGTDGTLRQRKLNNAAFGDLVKSFNGLTGDVVFNTAASTGQNDANITTAGTTQTLNLPIMNGGASQLYGFLTLADWKKIQALNGLKIEDFITGVAAADAKRGAKLEYDNVNNTYSLKMIAADATNAGIVTTDAQSFAGAKTFKALTTFEKGINITADGATVKGLTSLETLKASGTSDLTGDVTLGGLLKFTTAPADAPVLPSYDVLLTNAGTVQKKTLNSAAFDGAIQEITDGTASVKESKIKFLTDNKGNDFKIALDAATGNNSVTFNLPDADATASAEKRGVVSTGAQSFAGAKNFRDNVAVGKLTATTSTLDVAGSVAMSIRTVTGTETLGDKDNTILAEGNAVIILPKAAAANLGRIYTIKKISGDIDLPVTIKGGGSNIEGSAADYVIYNDWTFVTLQSSGSAWYIIRK</sequence>
<name>A0A9Q5CZZ9_9BACT</name>
<organism evidence="2 3">
    <name type="scientific">Chitinophaga solisilvae</name>
    <dbReference type="NCBI Taxonomy" id="1233460"/>
    <lineage>
        <taxon>Bacteria</taxon>
        <taxon>Pseudomonadati</taxon>
        <taxon>Bacteroidota</taxon>
        <taxon>Chitinophagia</taxon>
        <taxon>Chitinophagales</taxon>
        <taxon>Chitinophagaceae</taxon>
        <taxon>Chitinophaga</taxon>
    </lineage>
</organism>
<dbReference type="EMBL" id="RIAR02000001">
    <property type="protein sequence ID" value="NSL88228.1"/>
    <property type="molecule type" value="Genomic_DNA"/>
</dbReference>
<protein>
    <submittedName>
        <fullName evidence="2">Uncharacterized protein</fullName>
    </submittedName>
</protein>
<dbReference type="Proteomes" id="UP000281028">
    <property type="component" value="Unassembled WGS sequence"/>
</dbReference>
<evidence type="ECO:0000313" key="3">
    <source>
        <dbReference type="Proteomes" id="UP000281028"/>
    </source>
</evidence>
<comment type="caution">
    <text evidence="2">The sequence shown here is derived from an EMBL/GenBank/DDBJ whole genome shotgun (WGS) entry which is preliminary data.</text>
</comment>
<feature type="signal peptide" evidence="1">
    <location>
        <begin position="1"/>
        <end position="26"/>
    </location>
</feature>
<keyword evidence="1" id="KW-0732">Signal</keyword>
<dbReference type="OrthoDB" id="657052at2"/>
<accession>A0A9Q5CZZ9</accession>
<feature type="chain" id="PRO_5040197537" evidence="1">
    <location>
        <begin position="27"/>
        <end position="571"/>
    </location>
</feature>
<proteinExistence type="predicted"/>